<geneLocation type="plasmid" evidence="2 3">
    <name>3</name>
</geneLocation>
<dbReference type="AlphaFoldDB" id="I3U6Q7"/>
<protein>
    <recommendedName>
        <fullName evidence="1">Large polyvalent protein-associated domain-containing protein</fullName>
    </recommendedName>
</protein>
<gene>
    <name evidence="2" type="ORF">HMPREF0351_13071</name>
</gene>
<reference evidence="2 3" key="1">
    <citation type="journal article" date="2012" name="BMC Microbiol.">
        <title>Complete genome sequence of Enterococcus faecium strain TX16 and comparative genomic analysis of Enterococcus faecium genomes.</title>
        <authorList>
            <person name="Qin X."/>
            <person name="Galloway-Pena J.R."/>
            <person name="Sillanpaa J."/>
            <person name="Hyeob Roh J."/>
            <person name="Nallapareddy S.R."/>
            <person name="Chowdhury S."/>
            <person name="Bourgogne A."/>
            <person name="Choudhury T."/>
            <person name="Munzy D.M."/>
            <person name="Buhay C.J."/>
            <person name="Ding Y."/>
            <person name="Dugan-Rocha S."/>
            <person name="Liu W."/>
            <person name="Kovar C."/>
            <person name="Sodergren E."/>
            <person name="Highlander S."/>
            <person name="Petrosino J.F."/>
            <person name="Worley K.C."/>
            <person name="Gibbs R.A."/>
            <person name="Weinstock G.M."/>
            <person name="Murray B.E."/>
        </authorList>
    </citation>
    <scope>NUCLEOTIDE SEQUENCE [LARGE SCALE GENOMIC DNA]</scope>
    <source>
        <strain evidence="3">ATCC BAA-472 / TX0016 / DO</strain>
        <plasmid evidence="2">3</plasmid>
    </source>
</reference>
<organism evidence="2 3">
    <name type="scientific">Enterococcus faecium (strain ATCC BAA-472 / TX0016 / DO)</name>
    <dbReference type="NCBI Taxonomy" id="333849"/>
    <lineage>
        <taxon>Bacteria</taxon>
        <taxon>Bacillati</taxon>
        <taxon>Bacillota</taxon>
        <taxon>Bacilli</taxon>
        <taxon>Lactobacillales</taxon>
        <taxon>Enterococcaceae</taxon>
        <taxon>Enterococcus</taxon>
    </lineage>
</organism>
<proteinExistence type="predicted"/>
<dbReference type="EMBL" id="CP003586">
    <property type="protein sequence ID" value="AFK60695.1"/>
    <property type="molecule type" value="Genomic_DNA"/>
</dbReference>
<evidence type="ECO:0000313" key="2">
    <source>
        <dbReference type="EMBL" id="AFK60695.1"/>
    </source>
</evidence>
<name>I3U6Q7_ENTFD</name>
<dbReference type="RefSeq" id="WP_014748816.1">
    <property type="nucleotide sequence ID" value="NC_017963.1"/>
</dbReference>
<keyword evidence="2" id="KW-0614">Plasmid</keyword>
<feature type="domain" description="Large polyvalent protein-associated" evidence="1">
    <location>
        <begin position="4"/>
        <end position="69"/>
    </location>
</feature>
<dbReference type="KEGG" id="efu:HMPREF0351_13071"/>
<dbReference type="InterPro" id="IPR041258">
    <property type="entry name" value="LPD18"/>
</dbReference>
<dbReference type="Pfam" id="PF18832">
    <property type="entry name" value="LPD18"/>
    <property type="match status" value="1"/>
</dbReference>
<evidence type="ECO:0000259" key="1">
    <source>
        <dbReference type="Pfam" id="PF18832"/>
    </source>
</evidence>
<accession>I3U6Q7</accession>
<dbReference type="Proteomes" id="UP000005269">
    <property type="component" value="Plasmid 3"/>
</dbReference>
<evidence type="ECO:0000313" key="3">
    <source>
        <dbReference type="Proteomes" id="UP000005269"/>
    </source>
</evidence>
<sequence>MRKTISLTSNNIKVSGHIGTWYVYASRVYHGRRLFLVEHETYGDHAANLILDKTGNCVMEDVWNGWEDYEVYIES</sequence>
<dbReference type="HOGENOM" id="CLU_2665395_0_0_9"/>
<keyword evidence="3" id="KW-1185">Reference proteome</keyword>